<dbReference type="AlphaFoldDB" id="A0A5N5WNB3"/>
<keyword evidence="1" id="KW-1133">Transmembrane helix</keyword>
<accession>A0A5N5WNB3</accession>
<proteinExistence type="predicted"/>
<dbReference type="Proteomes" id="UP000326565">
    <property type="component" value="Unassembled WGS sequence"/>
</dbReference>
<sequence>MYVKYSPVDHSHYTRMSERKLKLITISRDSRTADDGGARTGPTEPDEENVFDLQAPDIASAISVLVSLCVRCNRGVSQKKRVGTWGKARRSNFRRTWTWLYYVAWAWLVLSCPACLDASFPPGPIFVPWVHYSKRAIGSIVSVCTE</sequence>
<keyword evidence="3" id="KW-1185">Reference proteome</keyword>
<reference evidence="2 3" key="1">
    <citation type="submission" date="2019-04" db="EMBL/GenBank/DDBJ databases">
        <title>Friends and foes A comparative genomics study of 23 Aspergillus species from section Flavi.</title>
        <authorList>
            <consortium name="DOE Joint Genome Institute"/>
            <person name="Kjaerbolling I."/>
            <person name="Vesth T."/>
            <person name="Frisvad J.C."/>
            <person name="Nybo J.L."/>
            <person name="Theobald S."/>
            <person name="Kildgaard S."/>
            <person name="Isbrandt T."/>
            <person name="Kuo A."/>
            <person name="Sato A."/>
            <person name="Lyhne E.K."/>
            <person name="Kogle M.E."/>
            <person name="Wiebenga A."/>
            <person name="Kun R.S."/>
            <person name="Lubbers R.J."/>
            <person name="Makela M.R."/>
            <person name="Barry K."/>
            <person name="Chovatia M."/>
            <person name="Clum A."/>
            <person name="Daum C."/>
            <person name="Haridas S."/>
            <person name="He G."/>
            <person name="LaButti K."/>
            <person name="Lipzen A."/>
            <person name="Mondo S."/>
            <person name="Riley R."/>
            <person name="Salamov A."/>
            <person name="Simmons B.A."/>
            <person name="Magnuson J.K."/>
            <person name="Henrissat B."/>
            <person name="Mortensen U.H."/>
            <person name="Larsen T.O."/>
            <person name="Devries R.P."/>
            <person name="Grigoriev I.V."/>
            <person name="Machida M."/>
            <person name="Baker S.E."/>
            <person name="Andersen M.R."/>
        </authorList>
    </citation>
    <scope>NUCLEOTIDE SEQUENCE [LARGE SCALE GENOMIC DNA]</scope>
    <source>
        <strain evidence="2 3">CBS 151.66</strain>
    </source>
</reference>
<name>A0A5N5WNB3_9EURO</name>
<keyword evidence="1" id="KW-0812">Transmembrane</keyword>
<protein>
    <submittedName>
        <fullName evidence="2">Uncharacterized protein</fullName>
    </submittedName>
</protein>
<feature type="transmembrane region" description="Helical" evidence="1">
    <location>
        <begin position="99"/>
        <end position="120"/>
    </location>
</feature>
<dbReference type="OrthoDB" id="2498029at2759"/>
<evidence type="ECO:0000313" key="3">
    <source>
        <dbReference type="Proteomes" id="UP000326565"/>
    </source>
</evidence>
<organism evidence="2 3">
    <name type="scientific">Aspergillus leporis</name>
    <dbReference type="NCBI Taxonomy" id="41062"/>
    <lineage>
        <taxon>Eukaryota</taxon>
        <taxon>Fungi</taxon>
        <taxon>Dikarya</taxon>
        <taxon>Ascomycota</taxon>
        <taxon>Pezizomycotina</taxon>
        <taxon>Eurotiomycetes</taxon>
        <taxon>Eurotiomycetidae</taxon>
        <taxon>Eurotiales</taxon>
        <taxon>Aspergillaceae</taxon>
        <taxon>Aspergillus</taxon>
        <taxon>Aspergillus subgen. Circumdati</taxon>
    </lineage>
</organism>
<keyword evidence="1" id="KW-0472">Membrane</keyword>
<evidence type="ECO:0000313" key="2">
    <source>
        <dbReference type="EMBL" id="KAB8069187.1"/>
    </source>
</evidence>
<evidence type="ECO:0000256" key="1">
    <source>
        <dbReference type="SAM" id="Phobius"/>
    </source>
</evidence>
<dbReference type="EMBL" id="ML732352">
    <property type="protein sequence ID" value="KAB8069187.1"/>
    <property type="molecule type" value="Genomic_DNA"/>
</dbReference>
<gene>
    <name evidence="2" type="ORF">BDV29DRAFT_183250</name>
</gene>